<dbReference type="InterPro" id="IPR053187">
    <property type="entry name" value="Notoamide_regulator"/>
</dbReference>
<organism evidence="4 5">
    <name type="scientific">Plectosphaerella cucumerina</name>
    <dbReference type="NCBI Taxonomy" id="40658"/>
    <lineage>
        <taxon>Eukaryota</taxon>
        <taxon>Fungi</taxon>
        <taxon>Dikarya</taxon>
        <taxon>Ascomycota</taxon>
        <taxon>Pezizomycotina</taxon>
        <taxon>Sordariomycetes</taxon>
        <taxon>Hypocreomycetidae</taxon>
        <taxon>Glomerellales</taxon>
        <taxon>Plectosphaerellaceae</taxon>
        <taxon>Plectosphaerella</taxon>
    </lineage>
</organism>
<dbReference type="GO" id="GO:0000981">
    <property type="term" value="F:DNA-binding transcription factor activity, RNA polymerase II-specific"/>
    <property type="evidence" value="ECO:0007669"/>
    <property type="project" value="InterPro"/>
</dbReference>
<reference evidence="4" key="1">
    <citation type="journal article" date="2021" name="Nat. Commun.">
        <title>Genetic determinants of endophytism in the Arabidopsis root mycobiome.</title>
        <authorList>
            <person name="Mesny F."/>
            <person name="Miyauchi S."/>
            <person name="Thiergart T."/>
            <person name="Pickel B."/>
            <person name="Atanasova L."/>
            <person name="Karlsson M."/>
            <person name="Huettel B."/>
            <person name="Barry K.W."/>
            <person name="Haridas S."/>
            <person name="Chen C."/>
            <person name="Bauer D."/>
            <person name="Andreopoulos W."/>
            <person name="Pangilinan J."/>
            <person name="LaButti K."/>
            <person name="Riley R."/>
            <person name="Lipzen A."/>
            <person name="Clum A."/>
            <person name="Drula E."/>
            <person name="Henrissat B."/>
            <person name="Kohler A."/>
            <person name="Grigoriev I.V."/>
            <person name="Martin F.M."/>
            <person name="Hacquard S."/>
        </authorList>
    </citation>
    <scope>NUCLEOTIDE SEQUENCE</scope>
    <source>
        <strain evidence="4">MPI-CAGE-AT-0016</strain>
    </source>
</reference>
<keyword evidence="1" id="KW-0539">Nucleus</keyword>
<dbReference type="Gene3D" id="4.10.240.10">
    <property type="entry name" value="Zn(2)-C6 fungal-type DNA-binding domain"/>
    <property type="match status" value="1"/>
</dbReference>
<evidence type="ECO:0000313" key="4">
    <source>
        <dbReference type="EMBL" id="KAH7377249.1"/>
    </source>
</evidence>
<dbReference type="CDD" id="cd00067">
    <property type="entry name" value="GAL4"/>
    <property type="match status" value="1"/>
</dbReference>
<dbReference type="SMART" id="SM00066">
    <property type="entry name" value="GAL4"/>
    <property type="match status" value="1"/>
</dbReference>
<feature type="compositionally biased region" description="Low complexity" evidence="2">
    <location>
        <begin position="140"/>
        <end position="149"/>
    </location>
</feature>
<sequence length="160" mass="18087">MVASNTHVSHKVPRKKRDQVSVACDPCRRRKVKCNAQRPRCRRCQANSLDCAYQMTHKDALLWRLQQLDRSNAALDRSNVALDRCNAALERSNAALDVLHALQSWPEAEAMEMFCRIRAGADLETIMRHISAANALLQVNSSQEQQENSPTSMEIMSPVE</sequence>
<proteinExistence type="predicted"/>
<dbReference type="InterPro" id="IPR001138">
    <property type="entry name" value="Zn2Cys6_DnaBD"/>
</dbReference>
<evidence type="ECO:0000313" key="5">
    <source>
        <dbReference type="Proteomes" id="UP000813385"/>
    </source>
</evidence>
<dbReference type="PANTHER" id="PTHR47256">
    <property type="entry name" value="ZN(II)2CYS6 TRANSCRIPTION FACTOR (EUROFUNG)-RELATED"/>
    <property type="match status" value="1"/>
</dbReference>
<evidence type="ECO:0000259" key="3">
    <source>
        <dbReference type="PROSITE" id="PS50048"/>
    </source>
</evidence>
<dbReference type="InterPro" id="IPR036864">
    <property type="entry name" value="Zn2-C6_fun-type_DNA-bd_sf"/>
</dbReference>
<dbReference type="Proteomes" id="UP000813385">
    <property type="component" value="Unassembled WGS sequence"/>
</dbReference>
<dbReference type="OrthoDB" id="2943660at2759"/>
<feature type="domain" description="Zn(2)-C6 fungal-type" evidence="3">
    <location>
        <begin position="23"/>
        <end position="53"/>
    </location>
</feature>
<dbReference type="PANTHER" id="PTHR47256:SF1">
    <property type="entry name" value="ZN(II)2CYS6 TRANSCRIPTION FACTOR (EUROFUNG)"/>
    <property type="match status" value="1"/>
</dbReference>
<name>A0A8K0TUR9_9PEZI</name>
<dbReference type="PROSITE" id="PS50048">
    <property type="entry name" value="ZN2_CY6_FUNGAL_2"/>
    <property type="match status" value="1"/>
</dbReference>
<accession>A0A8K0TUR9</accession>
<dbReference type="EMBL" id="JAGPXD010000001">
    <property type="protein sequence ID" value="KAH7377249.1"/>
    <property type="molecule type" value="Genomic_DNA"/>
</dbReference>
<dbReference type="Pfam" id="PF00172">
    <property type="entry name" value="Zn_clus"/>
    <property type="match status" value="1"/>
</dbReference>
<dbReference type="PROSITE" id="PS00463">
    <property type="entry name" value="ZN2_CY6_FUNGAL_1"/>
    <property type="match status" value="1"/>
</dbReference>
<keyword evidence="5" id="KW-1185">Reference proteome</keyword>
<gene>
    <name evidence="4" type="ORF">B0T11DRAFT_273854</name>
</gene>
<comment type="caution">
    <text evidence="4">The sequence shown here is derived from an EMBL/GenBank/DDBJ whole genome shotgun (WGS) entry which is preliminary data.</text>
</comment>
<dbReference type="SUPFAM" id="SSF57701">
    <property type="entry name" value="Zn2/Cys6 DNA-binding domain"/>
    <property type="match status" value="1"/>
</dbReference>
<dbReference type="GO" id="GO:0008270">
    <property type="term" value="F:zinc ion binding"/>
    <property type="evidence" value="ECO:0007669"/>
    <property type="project" value="InterPro"/>
</dbReference>
<evidence type="ECO:0000256" key="2">
    <source>
        <dbReference type="SAM" id="MobiDB-lite"/>
    </source>
</evidence>
<feature type="region of interest" description="Disordered" evidence="2">
    <location>
        <begin position="140"/>
        <end position="160"/>
    </location>
</feature>
<evidence type="ECO:0000256" key="1">
    <source>
        <dbReference type="ARBA" id="ARBA00023242"/>
    </source>
</evidence>
<protein>
    <recommendedName>
        <fullName evidence="3">Zn(2)-C6 fungal-type domain-containing protein</fullName>
    </recommendedName>
</protein>
<dbReference type="AlphaFoldDB" id="A0A8K0TUR9"/>